<dbReference type="NCBIfam" id="TIGR04330">
    <property type="entry name" value="cas_Cpf1"/>
    <property type="match status" value="1"/>
</dbReference>
<dbReference type="EMBL" id="RFKV01000096">
    <property type="protein sequence ID" value="RMD76794.1"/>
    <property type="molecule type" value="Genomic_DNA"/>
</dbReference>
<feature type="active site" description="For DNase activity of RuvC domain" evidence="1">
    <location>
        <position position="216"/>
    </location>
</feature>
<comment type="caution">
    <text evidence="6">The sequence shown here is derived from an EMBL/GenBank/DDBJ whole genome shotgun (WGS) entry which is preliminary data.</text>
</comment>
<dbReference type="AlphaFoldDB" id="A0A3M0YZC4"/>
<feature type="active site" description="For DNase activity of RuvC domain" evidence="1">
    <location>
        <position position="131"/>
    </location>
</feature>
<feature type="site" description="Binds Target strand DNA; via amide nitrogen" evidence="3">
    <location>
        <position position="58"/>
    </location>
</feature>
<dbReference type="InterPro" id="IPR027620">
    <property type="entry name" value="Cas12a"/>
</dbReference>
<proteinExistence type="predicted"/>
<evidence type="ECO:0000313" key="7">
    <source>
        <dbReference type="Proteomes" id="UP000269410"/>
    </source>
</evidence>
<name>A0A3M0YZC4_9BACT</name>
<evidence type="ECO:0000256" key="1">
    <source>
        <dbReference type="PIRSR" id="PIRSR627620-1"/>
    </source>
</evidence>
<feature type="region of interest" description="Binds crRNA" evidence="2">
    <location>
        <begin position="34"/>
        <end position="35"/>
    </location>
</feature>
<feature type="non-terminal residue" evidence="6">
    <location>
        <position position="1"/>
    </location>
</feature>
<organism evidence="6 7">
    <name type="scientific">Candidatus Dojkabacteria bacterium</name>
    <dbReference type="NCBI Taxonomy" id="2099670"/>
    <lineage>
        <taxon>Bacteria</taxon>
        <taxon>Candidatus Dojkabacteria</taxon>
    </lineage>
</organism>
<evidence type="ECO:0000259" key="5">
    <source>
        <dbReference type="Pfam" id="PF18516"/>
    </source>
</evidence>
<reference evidence="6 7" key="1">
    <citation type="submission" date="2018-10" db="EMBL/GenBank/DDBJ databases">
        <title>Thermophilic Lithotrophy and Phototrophy in an Intertidal, Iron-rich, Geothermal Spring.</title>
        <authorList>
            <person name="Ward L.M."/>
            <person name="Idei A."/>
            <person name="Nakagawa M."/>
            <person name="Ueno Y."/>
            <person name="Fischer W."/>
            <person name="Mcglynn S.E."/>
        </authorList>
    </citation>
    <scope>NUCLEOTIDE SEQUENCE [LARGE SCALE GENOMIC DNA]</scope>
    <source>
        <strain evidence="6">J137</strain>
    </source>
</reference>
<feature type="active site" description="For DNase activity of RuvC domain" evidence="1">
    <location>
        <position position="472"/>
    </location>
</feature>
<dbReference type="Pfam" id="PF18516">
    <property type="entry name" value="RuvC_1"/>
    <property type="match status" value="1"/>
</dbReference>
<protein>
    <submittedName>
        <fullName evidence="6">Type V CRISPR-associated protein Cpf1</fullName>
    </submittedName>
</protein>
<evidence type="ECO:0000256" key="2">
    <source>
        <dbReference type="PIRSR" id="PIRSR627620-2"/>
    </source>
</evidence>
<dbReference type="InterPro" id="IPR040882">
    <property type="entry name" value="Cas12a_NUC"/>
</dbReference>
<dbReference type="Proteomes" id="UP000269410">
    <property type="component" value="Unassembled WGS sequence"/>
</dbReference>
<feature type="domain" description="Cas12a nuclease" evidence="4">
    <location>
        <begin position="296"/>
        <end position="452"/>
    </location>
</feature>
<dbReference type="InterPro" id="IPR040852">
    <property type="entry name" value="RuvC_1"/>
</dbReference>
<feature type="domain" description="Cas12a RuvC nuclease" evidence="5">
    <location>
        <begin position="107"/>
        <end position="519"/>
    </location>
</feature>
<sequence length="526" mass="61251">SSEYIKELNESGKLYLFEIYNKDFADMSTGNKNLHTLYFEALFSDQNKDKDYVFKLDGEAELFFRPKSLEKILENRKSSHEIISKRRYTEDKIFFHVPITINRVQKSATKFNAKINNVLASNRNINIVGVDRGEKHLAYYSVINQKGERLESGSFNIINGVDYQSKLTEKAKSRDQARKDWQTIENIKEMKKGYISQIVRKIADLAIKHNAVIVLEDLNVRFKQVRGGIEKSIYQQLEKALIEKLNYLVNKNETDPNKAGHVLKGYQLTAPFENFKSMGKQTGIIFYTQASYTSKIDPVTGWRPHLHLKYVNAEQAKAEICKFSKIEFVNNRFAFTYDIKVFEPNKKEYPKKTIWTICSNVERFRWNKNLENNKGGYERYADITEPLKQLFKLVNIDIKQNILEQIRTLNTKGNEKFFKDLVFYIELICQIRNTDENASDPNHKDFILSPVEPFFDSRDPQNVEKGLPQNADENGAYNIARKGIIILKKLSDLKNNKKNFEEMSWSDIYVSDVEWDNFAVEGGTSI</sequence>
<accession>A0A3M0YZC4</accession>
<evidence type="ECO:0000256" key="3">
    <source>
        <dbReference type="PIRSR" id="PIRSR627620-3"/>
    </source>
</evidence>
<evidence type="ECO:0000259" key="4">
    <source>
        <dbReference type="Pfam" id="PF18510"/>
    </source>
</evidence>
<evidence type="ECO:0000313" key="6">
    <source>
        <dbReference type="EMBL" id="RMD76794.1"/>
    </source>
</evidence>
<dbReference type="Pfam" id="PF18510">
    <property type="entry name" value="NUC"/>
    <property type="match status" value="1"/>
</dbReference>
<gene>
    <name evidence="6" type="ORF">D6810_02955</name>
</gene>
<feature type="site" description="Binds crRNA" evidence="3">
    <location>
        <position position="65"/>
    </location>
</feature>